<protein>
    <submittedName>
        <fullName evidence="3">Glycosyltransferase</fullName>
    </submittedName>
</protein>
<sequence>MKSKYIKKILEKTNFFDKFYYLRSYQDSRLADESPLEHFIKVGLAEKRKPNKDFDPVWYLNNYPDVKDSGIHPLIHFLLHGRDEGRLQNEEEKKQYDAVIAAGDFDTVFYKESYEDLQSLSVGFDLITHYIRYGKYEGRSYVNLHKPDRQIERSATNLKIEFEKKDKAQSGIYSAQFDSNYYLDKNLDVAEAGIDPEWHYYACGEKEGRQPNESFDPTFYYKLNADVRKADISAFRHYIDSGREEGRASHSPLEDDDRITINAAKPLLFVGHDGVLAGSEIVLLEVVRWFYNHTARQIKLLLLAPGPVADRYAEFADVYVLPGDGADHAQALKAFLHEDFEFAYLNTVVSGRLFPLLEEHGITLDCDVITHIHEMEKVLATFPTEMQTLLSHTKHWISASPASSATLASKYEIPRETLTTVPAFINPVARNDATTNELQAEARQELGLSPNAFVVIGCGTLYERKGPDLFLETARLLKRKTARPIEFLWMGQGPWREELEGSLSEEEKNWIHFAGNRNNANRLLAAADVFFMSSREDPFPLVVLESAQHAVPTVCFEPATGITAFIEDDAGIAVPAIDTLMASESLQRLLEHPHQKKALGDTARRKLFENYTTEQQNLKIFSTIQRVTGYKPSVSVIVPFYNHEKFIEERLDSILAQPIKDIEIIALDDCSTDNTVEKVRPYLEDTRITLAENDKNSGSPFKQWEKGIRMASGDVVWIAEGDDSCDTNFLETLLPYFDDPMVNIASAKTEIIDEHGTLKENALMPYLDMAYPGKFSQSYLKDGFQEINEQLGAMCTLVNASGLLIRKSSFGATLR</sequence>
<dbReference type="CDD" id="cd00761">
    <property type="entry name" value="Glyco_tranf_GTA_type"/>
    <property type="match status" value="1"/>
</dbReference>
<dbReference type="InterPro" id="IPR029044">
    <property type="entry name" value="Nucleotide-diphossugar_trans"/>
</dbReference>
<dbReference type="PANTHER" id="PTHR12526">
    <property type="entry name" value="GLYCOSYLTRANSFERASE"/>
    <property type="match status" value="1"/>
</dbReference>
<evidence type="ECO:0000313" key="3">
    <source>
        <dbReference type="EMBL" id="RUR32211.1"/>
    </source>
</evidence>
<accession>A0A3S0W960</accession>
<dbReference type="OrthoDB" id="7068720at2"/>
<dbReference type="InterPro" id="IPR001296">
    <property type="entry name" value="Glyco_trans_1"/>
</dbReference>
<feature type="domain" description="Glycosyltransferase 2-like" evidence="2">
    <location>
        <begin position="635"/>
        <end position="765"/>
    </location>
</feature>
<organism evidence="3 4">
    <name type="scientific">Vreelandella nanhaiensis</name>
    <dbReference type="NCBI Taxonomy" id="1258546"/>
    <lineage>
        <taxon>Bacteria</taxon>
        <taxon>Pseudomonadati</taxon>
        <taxon>Pseudomonadota</taxon>
        <taxon>Gammaproteobacteria</taxon>
        <taxon>Oceanospirillales</taxon>
        <taxon>Halomonadaceae</taxon>
        <taxon>Vreelandella</taxon>
    </lineage>
</organism>
<comment type="caution">
    <text evidence="3">The sequence shown here is derived from an EMBL/GenBank/DDBJ whole genome shotgun (WGS) entry which is preliminary data.</text>
</comment>
<dbReference type="Pfam" id="PF00535">
    <property type="entry name" value="Glycos_transf_2"/>
    <property type="match status" value="1"/>
</dbReference>
<keyword evidence="4" id="KW-1185">Reference proteome</keyword>
<dbReference type="Gene3D" id="3.90.550.10">
    <property type="entry name" value="Spore Coat Polysaccharide Biosynthesis Protein SpsA, Chain A"/>
    <property type="match status" value="1"/>
</dbReference>
<dbReference type="GO" id="GO:1901135">
    <property type="term" value="P:carbohydrate derivative metabolic process"/>
    <property type="evidence" value="ECO:0007669"/>
    <property type="project" value="UniProtKB-ARBA"/>
</dbReference>
<reference evidence="3 4" key="1">
    <citation type="submission" date="2018-12" db="EMBL/GenBank/DDBJ databases">
        <title>three novel Halomonas strain isolated from plants.</title>
        <authorList>
            <person name="Sun C."/>
        </authorList>
    </citation>
    <scope>NUCLEOTIDE SEQUENCE [LARGE SCALE GENOMIC DNA]</scope>
    <source>
        <strain evidence="3 4">JCM 18142</strain>
    </source>
</reference>
<dbReference type="GO" id="GO:0016757">
    <property type="term" value="F:glycosyltransferase activity"/>
    <property type="evidence" value="ECO:0007669"/>
    <property type="project" value="InterPro"/>
</dbReference>
<dbReference type="SUPFAM" id="SSF53448">
    <property type="entry name" value="Nucleotide-diphospho-sugar transferases"/>
    <property type="match status" value="1"/>
</dbReference>
<dbReference type="AlphaFoldDB" id="A0A3S0W960"/>
<keyword evidence="3" id="KW-0808">Transferase</keyword>
<feature type="domain" description="Glycosyl transferase family 1" evidence="1">
    <location>
        <begin position="441"/>
        <end position="605"/>
    </location>
</feature>
<dbReference type="RefSeq" id="WP_127061150.1">
    <property type="nucleotide sequence ID" value="NZ_RZHF01000009.1"/>
</dbReference>
<dbReference type="Gene3D" id="3.40.50.2000">
    <property type="entry name" value="Glycogen Phosphorylase B"/>
    <property type="match status" value="1"/>
</dbReference>
<evidence type="ECO:0000313" key="4">
    <source>
        <dbReference type="Proteomes" id="UP000287023"/>
    </source>
</evidence>
<evidence type="ECO:0000259" key="1">
    <source>
        <dbReference type="Pfam" id="PF00534"/>
    </source>
</evidence>
<dbReference type="Pfam" id="PF00534">
    <property type="entry name" value="Glycos_transf_1"/>
    <property type="match status" value="1"/>
</dbReference>
<evidence type="ECO:0000259" key="2">
    <source>
        <dbReference type="Pfam" id="PF00535"/>
    </source>
</evidence>
<dbReference type="EMBL" id="RZHF01000009">
    <property type="protein sequence ID" value="RUR32211.1"/>
    <property type="molecule type" value="Genomic_DNA"/>
</dbReference>
<dbReference type="Proteomes" id="UP000287023">
    <property type="component" value="Unassembled WGS sequence"/>
</dbReference>
<dbReference type="CDD" id="cd03801">
    <property type="entry name" value="GT4_PimA-like"/>
    <property type="match status" value="1"/>
</dbReference>
<name>A0A3S0W960_9GAMM</name>
<dbReference type="InterPro" id="IPR001173">
    <property type="entry name" value="Glyco_trans_2-like"/>
</dbReference>
<proteinExistence type="predicted"/>
<dbReference type="SUPFAM" id="SSF53756">
    <property type="entry name" value="UDP-Glycosyltransferase/glycogen phosphorylase"/>
    <property type="match status" value="1"/>
</dbReference>
<gene>
    <name evidence="3" type="ORF">ELY38_07850</name>
</gene>